<feature type="compositionally biased region" description="Basic and acidic residues" evidence="1">
    <location>
        <begin position="11"/>
        <end position="21"/>
    </location>
</feature>
<gene>
    <name evidence="2" type="ORF">THAOC_12684</name>
</gene>
<dbReference type="eggNOG" id="ENOG502SZY1">
    <property type="taxonomic scope" value="Eukaryota"/>
</dbReference>
<feature type="non-terminal residue" evidence="2">
    <location>
        <position position="346"/>
    </location>
</feature>
<feature type="region of interest" description="Disordered" evidence="1">
    <location>
        <begin position="11"/>
        <end position="35"/>
    </location>
</feature>
<evidence type="ECO:0000313" key="2">
    <source>
        <dbReference type="EMBL" id="EJK66402.1"/>
    </source>
</evidence>
<protein>
    <submittedName>
        <fullName evidence="2">Uncharacterized protein</fullName>
    </submittedName>
</protein>
<reference evidence="2 3" key="1">
    <citation type="journal article" date="2012" name="Genome Biol.">
        <title>Genome and low-iron response of an oceanic diatom adapted to chronic iron limitation.</title>
        <authorList>
            <person name="Lommer M."/>
            <person name="Specht M."/>
            <person name="Roy A.S."/>
            <person name="Kraemer L."/>
            <person name="Andreson R."/>
            <person name="Gutowska M.A."/>
            <person name="Wolf J."/>
            <person name="Bergner S.V."/>
            <person name="Schilhabel M.B."/>
            <person name="Klostermeier U.C."/>
            <person name="Beiko R.G."/>
            <person name="Rosenstiel P."/>
            <person name="Hippler M."/>
            <person name="Laroche J."/>
        </authorList>
    </citation>
    <scope>NUCLEOTIDE SEQUENCE [LARGE SCALE GENOMIC DNA]</scope>
    <source>
        <strain evidence="2 3">CCMP1005</strain>
    </source>
</reference>
<sequence length="346" mass="39363">MESIHQVLHEQIKRNSDRDFPRTTNRVPLTKPARTTAEEKRGNLFLLLCLLHTTSAKRDVYPTMMSSGFDPCKMIQWNHKDEVRLAKPYIANVIDMIHIAFPRRTGNGWGITKSHGFARMPDSIRSWGTGLNFFGGPGEASHKTTVKKTGLNTQKRFGSFASQSSKRYFENLLIDYATTVNDLHECAQFDDVGVDDGDLPDVSVEGVVRISFGARFERGGRRSRRIHGGQSPFGESLFGMIERYVANCLQWEEAFEINAFTSCKLAVNGRYERFRVTNQYMGGEWRDFCTVQVEDGNIYPALILGFFQFATEGLVDPEIEEENEGDSIFVAVQTATEWKDFHFLKQ</sequence>
<evidence type="ECO:0000313" key="3">
    <source>
        <dbReference type="Proteomes" id="UP000266841"/>
    </source>
</evidence>
<name>K0T7E5_THAOC</name>
<comment type="caution">
    <text evidence="2">The sequence shown here is derived from an EMBL/GenBank/DDBJ whole genome shotgun (WGS) entry which is preliminary data.</text>
</comment>
<dbReference type="Proteomes" id="UP000266841">
    <property type="component" value="Unassembled WGS sequence"/>
</dbReference>
<evidence type="ECO:0000256" key="1">
    <source>
        <dbReference type="SAM" id="MobiDB-lite"/>
    </source>
</evidence>
<keyword evidence="3" id="KW-1185">Reference proteome</keyword>
<dbReference type="AlphaFoldDB" id="K0T7E5"/>
<proteinExistence type="predicted"/>
<accession>K0T7E5</accession>
<organism evidence="2 3">
    <name type="scientific">Thalassiosira oceanica</name>
    <name type="common">Marine diatom</name>
    <dbReference type="NCBI Taxonomy" id="159749"/>
    <lineage>
        <taxon>Eukaryota</taxon>
        <taxon>Sar</taxon>
        <taxon>Stramenopiles</taxon>
        <taxon>Ochrophyta</taxon>
        <taxon>Bacillariophyta</taxon>
        <taxon>Coscinodiscophyceae</taxon>
        <taxon>Thalassiosirophycidae</taxon>
        <taxon>Thalassiosirales</taxon>
        <taxon>Thalassiosiraceae</taxon>
        <taxon>Thalassiosira</taxon>
    </lineage>
</organism>
<dbReference type="EMBL" id="AGNL01014994">
    <property type="protein sequence ID" value="EJK66402.1"/>
    <property type="molecule type" value="Genomic_DNA"/>
</dbReference>